<organism evidence="3 4">
    <name type="scientific">Candidatus Yanofskybacteria bacterium RIFCSPHIGHO2_01_FULL_48_25b</name>
    <dbReference type="NCBI Taxonomy" id="1802672"/>
    <lineage>
        <taxon>Bacteria</taxon>
        <taxon>Candidatus Yanofskyibacteriota</taxon>
    </lineage>
</organism>
<evidence type="ECO:0000259" key="2">
    <source>
        <dbReference type="PROSITE" id="PS51841"/>
    </source>
</evidence>
<accession>A0A1F8F028</accession>
<name>A0A1F8F028_9BACT</name>
<reference evidence="3 4" key="1">
    <citation type="journal article" date="2016" name="Nat. Commun.">
        <title>Thousands of microbial genomes shed light on interconnected biogeochemical processes in an aquifer system.</title>
        <authorList>
            <person name="Anantharaman K."/>
            <person name="Brown C.T."/>
            <person name="Hug L.A."/>
            <person name="Sharon I."/>
            <person name="Castelle C.J."/>
            <person name="Probst A.J."/>
            <person name="Thomas B.C."/>
            <person name="Singh A."/>
            <person name="Wilkins M.J."/>
            <person name="Karaoz U."/>
            <person name="Brodie E.L."/>
            <person name="Williams K.H."/>
            <person name="Hubbard S.S."/>
            <person name="Banfield J.F."/>
        </authorList>
    </citation>
    <scope>NUCLEOTIDE SEQUENCE [LARGE SCALE GENOMIC DNA]</scope>
</reference>
<dbReference type="EMBL" id="MGJM01000017">
    <property type="protein sequence ID" value="OGN06038.1"/>
    <property type="molecule type" value="Genomic_DNA"/>
</dbReference>
<dbReference type="Pfam" id="PF00932">
    <property type="entry name" value="LTD"/>
    <property type="match status" value="1"/>
</dbReference>
<proteinExistence type="predicted"/>
<dbReference type="Gene3D" id="2.60.40.1260">
    <property type="entry name" value="Lamin Tail domain"/>
    <property type="match status" value="1"/>
</dbReference>
<protein>
    <recommendedName>
        <fullName evidence="2">LTD domain-containing protein</fullName>
    </recommendedName>
</protein>
<feature type="region of interest" description="Disordered" evidence="1">
    <location>
        <begin position="156"/>
        <end position="178"/>
    </location>
</feature>
<feature type="domain" description="LTD" evidence="2">
    <location>
        <begin position="1"/>
        <end position="116"/>
    </location>
</feature>
<evidence type="ECO:0000256" key="1">
    <source>
        <dbReference type="SAM" id="MobiDB-lite"/>
    </source>
</evidence>
<dbReference type="InterPro" id="IPR001322">
    <property type="entry name" value="Lamin_tail_dom"/>
</dbReference>
<dbReference type="Proteomes" id="UP000177605">
    <property type="component" value="Unassembled WGS sequence"/>
</dbReference>
<dbReference type="SUPFAM" id="SSF74853">
    <property type="entry name" value="Lamin A/C globular tail domain"/>
    <property type="match status" value="1"/>
</dbReference>
<sequence>MSPRADAAVVINEIAWMGTAFSANDEWIELYNTEDFAVDLSGWTLNSTTGASPDPKISLSGVISAKGYAVLERTDDSTVSNLAAFKVYSGALNDAGETLELRNNEGDLIDSVPKTAIGWYSGNKATRSTMERVNPHLPGHQALNWATFEGYSSTGNDARVPSNSINGTPGSVNRAAKF</sequence>
<comment type="caution">
    <text evidence="3">The sequence shown here is derived from an EMBL/GenBank/DDBJ whole genome shotgun (WGS) entry which is preliminary data.</text>
</comment>
<feature type="compositionally biased region" description="Polar residues" evidence="1">
    <location>
        <begin position="156"/>
        <end position="171"/>
    </location>
</feature>
<gene>
    <name evidence="3" type="ORF">A2669_00715</name>
</gene>
<dbReference type="AlphaFoldDB" id="A0A1F8F028"/>
<dbReference type="PROSITE" id="PS51841">
    <property type="entry name" value="LTD"/>
    <property type="match status" value="1"/>
</dbReference>
<evidence type="ECO:0000313" key="4">
    <source>
        <dbReference type="Proteomes" id="UP000177605"/>
    </source>
</evidence>
<dbReference type="InterPro" id="IPR036415">
    <property type="entry name" value="Lamin_tail_dom_sf"/>
</dbReference>
<evidence type="ECO:0000313" key="3">
    <source>
        <dbReference type="EMBL" id="OGN06038.1"/>
    </source>
</evidence>